<comment type="caution">
    <text evidence="2">The sequence shown here is derived from an EMBL/GenBank/DDBJ whole genome shotgun (WGS) entry which is preliminary data.</text>
</comment>
<feature type="region of interest" description="Disordered" evidence="1">
    <location>
        <begin position="57"/>
        <end position="77"/>
    </location>
</feature>
<evidence type="ECO:0000256" key="1">
    <source>
        <dbReference type="SAM" id="MobiDB-lite"/>
    </source>
</evidence>
<feature type="non-terminal residue" evidence="2">
    <location>
        <position position="1"/>
    </location>
</feature>
<organism evidence="2">
    <name type="scientific">Tanacetum cinerariifolium</name>
    <name type="common">Dalmatian daisy</name>
    <name type="synonym">Chrysanthemum cinerariifolium</name>
    <dbReference type="NCBI Taxonomy" id="118510"/>
    <lineage>
        <taxon>Eukaryota</taxon>
        <taxon>Viridiplantae</taxon>
        <taxon>Streptophyta</taxon>
        <taxon>Embryophyta</taxon>
        <taxon>Tracheophyta</taxon>
        <taxon>Spermatophyta</taxon>
        <taxon>Magnoliopsida</taxon>
        <taxon>eudicotyledons</taxon>
        <taxon>Gunneridae</taxon>
        <taxon>Pentapetalae</taxon>
        <taxon>asterids</taxon>
        <taxon>campanulids</taxon>
        <taxon>Asterales</taxon>
        <taxon>Asteraceae</taxon>
        <taxon>Asteroideae</taxon>
        <taxon>Anthemideae</taxon>
        <taxon>Anthemidinae</taxon>
        <taxon>Tanacetum</taxon>
    </lineage>
</organism>
<name>A0A699V463_TANCI</name>
<gene>
    <name evidence="2" type="ORF">Tci_900650</name>
</gene>
<feature type="compositionally biased region" description="Basic residues" evidence="1">
    <location>
        <begin position="57"/>
        <end position="68"/>
    </location>
</feature>
<sequence>HEEWEKYTMDERAKLLAEYFKRRKKQLAKERAATIRNKPPTKTHLRRLMMTYLKNRGSRMKRMSKRQKTNIDLEEEE</sequence>
<protein>
    <submittedName>
        <fullName evidence="2">Uncharacterized protein</fullName>
    </submittedName>
</protein>
<proteinExistence type="predicted"/>
<evidence type="ECO:0000313" key="2">
    <source>
        <dbReference type="EMBL" id="GFD28681.1"/>
    </source>
</evidence>
<accession>A0A699V463</accession>
<dbReference type="AlphaFoldDB" id="A0A699V463"/>
<dbReference type="EMBL" id="BKCJ011387715">
    <property type="protein sequence ID" value="GFD28681.1"/>
    <property type="molecule type" value="Genomic_DNA"/>
</dbReference>
<reference evidence="2" key="1">
    <citation type="journal article" date="2019" name="Sci. Rep.">
        <title>Draft genome of Tanacetum cinerariifolium, the natural source of mosquito coil.</title>
        <authorList>
            <person name="Yamashiro T."/>
            <person name="Shiraishi A."/>
            <person name="Satake H."/>
            <person name="Nakayama K."/>
        </authorList>
    </citation>
    <scope>NUCLEOTIDE SEQUENCE</scope>
</reference>